<organism evidence="1 2">
    <name type="scientific">Rhodovibrio sodomensis</name>
    <dbReference type="NCBI Taxonomy" id="1088"/>
    <lineage>
        <taxon>Bacteria</taxon>
        <taxon>Pseudomonadati</taxon>
        <taxon>Pseudomonadota</taxon>
        <taxon>Alphaproteobacteria</taxon>
        <taxon>Rhodospirillales</taxon>
        <taxon>Rhodovibrionaceae</taxon>
        <taxon>Rhodovibrio</taxon>
    </lineage>
</organism>
<dbReference type="Pfam" id="PF03695">
    <property type="entry name" value="UPF0149"/>
    <property type="match status" value="1"/>
</dbReference>
<gene>
    <name evidence="1" type="ORF">CKO28_15765</name>
</gene>
<reference evidence="1 2" key="1">
    <citation type="journal article" date="2020" name="Microorganisms">
        <title>Osmotic Adaptation and Compatible Solute Biosynthesis of Phototrophic Bacteria as Revealed from Genome Analyses.</title>
        <authorList>
            <person name="Imhoff J.F."/>
            <person name="Rahn T."/>
            <person name="Kunzel S."/>
            <person name="Keller A."/>
            <person name="Neulinger S.C."/>
        </authorList>
    </citation>
    <scope>NUCLEOTIDE SEQUENCE [LARGE SCALE GENOMIC DNA]</scope>
    <source>
        <strain evidence="1 2">DSM 9895</strain>
    </source>
</reference>
<protein>
    <recommendedName>
        <fullName evidence="3">YecA family protein</fullName>
    </recommendedName>
</protein>
<accession>A0ABS1DG97</accession>
<evidence type="ECO:0000313" key="1">
    <source>
        <dbReference type="EMBL" id="MBK1669496.1"/>
    </source>
</evidence>
<proteinExistence type="predicted"/>
<dbReference type="SUPFAM" id="SSF101327">
    <property type="entry name" value="YgfB-like"/>
    <property type="match status" value="1"/>
</dbReference>
<dbReference type="EMBL" id="NRRL01000051">
    <property type="protein sequence ID" value="MBK1669496.1"/>
    <property type="molecule type" value="Genomic_DNA"/>
</dbReference>
<dbReference type="InterPro" id="IPR036255">
    <property type="entry name" value="YgfB-like_sf"/>
</dbReference>
<evidence type="ECO:0008006" key="3">
    <source>
        <dbReference type="Google" id="ProtNLM"/>
    </source>
</evidence>
<evidence type="ECO:0000313" key="2">
    <source>
        <dbReference type="Proteomes" id="UP001296873"/>
    </source>
</evidence>
<comment type="caution">
    <text evidence="1">The sequence shown here is derived from an EMBL/GenBank/DDBJ whole genome shotgun (WGS) entry which is preliminary data.</text>
</comment>
<dbReference type="RefSeq" id="WP_200341829.1">
    <property type="nucleotide sequence ID" value="NZ_NRRL01000051.1"/>
</dbReference>
<name>A0ABS1DG97_9PROT</name>
<sequence>MTDDELVEPTGDFKELTAFLDSDEAPADWMPAAVLDGYLFGIAVSPTRINPSEWMPMIWGDAPFESEQQGQWVLAAVMARLNEINQFVRLGACQ</sequence>
<dbReference type="NCBIfam" id="TIGR02292">
    <property type="entry name" value="ygfB_yecA"/>
    <property type="match status" value="1"/>
</dbReference>
<dbReference type="InterPro" id="IPR011978">
    <property type="entry name" value="YgfB-like"/>
</dbReference>
<dbReference type="Proteomes" id="UP001296873">
    <property type="component" value="Unassembled WGS sequence"/>
</dbReference>
<keyword evidence="2" id="KW-1185">Reference proteome</keyword>